<comment type="caution">
    <text evidence="2">The sequence shown here is derived from an EMBL/GenBank/DDBJ whole genome shotgun (WGS) entry which is preliminary data.</text>
</comment>
<keyword evidence="3" id="KW-1185">Reference proteome</keyword>
<dbReference type="SUPFAM" id="SSF81383">
    <property type="entry name" value="F-box domain"/>
    <property type="match status" value="1"/>
</dbReference>
<reference evidence="2 3" key="2">
    <citation type="journal article" date="2017" name="Genome Biol.">
        <title>New reference genome sequences of hot pepper reveal the massive evolution of plant disease-resistance genes by retroduplication.</title>
        <authorList>
            <person name="Kim S."/>
            <person name="Park J."/>
            <person name="Yeom S.I."/>
            <person name="Kim Y.M."/>
            <person name="Seo E."/>
            <person name="Kim K.T."/>
            <person name="Kim M.S."/>
            <person name="Lee J.M."/>
            <person name="Cheong K."/>
            <person name="Shin H.S."/>
            <person name="Kim S.B."/>
            <person name="Han K."/>
            <person name="Lee J."/>
            <person name="Park M."/>
            <person name="Lee H.A."/>
            <person name="Lee H.Y."/>
            <person name="Lee Y."/>
            <person name="Oh S."/>
            <person name="Lee J.H."/>
            <person name="Choi E."/>
            <person name="Choi E."/>
            <person name="Lee S.E."/>
            <person name="Jeon J."/>
            <person name="Kim H."/>
            <person name="Choi G."/>
            <person name="Song H."/>
            <person name="Lee J."/>
            <person name="Lee S.C."/>
            <person name="Kwon J.K."/>
            <person name="Lee H.Y."/>
            <person name="Koo N."/>
            <person name="Hong Y."/>
            <person name="Kim R.W."/>
            <person name="Kang W.H."/>
            <person name="Huh J.H."/>
            <person name="Kang B.C."/>
            <person name="Yang T.J."/>
            <person name="Lee Y.H."/>
            <person name="Bennetzen J.L."/>
            <person name="Choi D."/>
        </authorList>
    </citation>
    <scope>NUCLEOTIDE SEQUENCE [LARGE SCALE GENOMIC DNA]</scope>
    <source>
        <strain evidence="3">cv. CM334</strain>
    </source>
</reference>
<accession>A0A2G2Y545</accession>
<dbReference type="EMBL" id="AYRZ02000012">
    <property type="protein sequence ID" value="PHT64893.1"/>
    <property type="molecule type" value="Genomic_DNA"/>
</dbReference>
<dbReference type="SMART" id="SM00256">
    <property type="entry name" value="FBOX"/>
    <property type="match status" value="1"/>
</dbReference>
<dbReference type="PANTHER" id="PTHR31672:SF13">
    <property type="entry name" value="F-BOX PROTEIN CPR30-LIKE"/>
    <property type="match status" value="1"/>
</dbReference>
<evidence type="ECO:0000259" key="1">
    <source>
        <dbReference type="PROSITE" id="PS50181"/>
    </source>
</evidence>
<evidence type="ECO:0000313" key="2">
    <source>
        <dbReference type="EMBL" id="PHT64893.1"/>
    </source>
</evidence>
<sequence>MATHLVDEILMEILVRLPVRSLCKFKCVSKYWRTLISDSYFKMMHLNRGKNDPNSQKLLVSQWFPQDERIFIHCLNLLPSSAAQPVGNVRGLDFPSIYRPCRVYLACCFDGLAVMVINDNIDVRRNRYLLWNPSTGE</sequence>
<name>A0A2G2Y545_CAPAN</name>
<dbReference type="PROSITE" id="PS50181">
    <property type="entry name" value="FBOX"/>
    <property type="match status" value="1"/>
</dbReference>
<dbReference type="Gramene" id="PHT64893">
    <property type="protein sequence ID" value="PHT64893"/>
    <property type="gene ID" value="T459_29318"/>
</dbReference>
<dbReference type="CDD" id="cd22157">
    <property type="entry name" value="F-box_AtFBW1-like"/>
    <property type="match status" value="1"/>
</dbReference>
<gene>
    <name evidence="2" type="ORF">T459_29318</name>
</gene>
<dbReference type="AlphaFoldDB" id="A0A2G2Y545"/>
<dbReference type="Proteomes" id="UP000222542">
    <property type="component" value="Unassembled WGS sequence"/>
</dbReference>
<dbReference type="InterPro" id="IPR001810">
    <property type="entry name" value="F-box_dom"/>
</dbReference>
<dbReference type="Gene3D" id="1.20.1280.50">
    <property type="match status" value="1"/>
</dbReference>
<dbReference type="PANTHER" id="PTHR31672">
    <property type="entry name" value="BNACNNG10540D PROTEIN"/>
    <property type="match status" value="1"/>
</dbReference>
<proteinExistence type="predicted"/>
<reference evidence="2 3" key="1">
    <citation type="journal article" date="2014" name="Nat. Genet.">
        <title>Genome sequence of the hot pepper provides insights into the evolution of pungency in Capsicum species.</title>
        <authorList>
            <person name="Kim S."/>
            <person name="Park M."/>
            <person name="Yeom S.I."/>
            <person name="Kim Y.M."/>
            <person name="Lee J.M."/>
            <person name="Lee H.A."/>
            <person name="Seo E."/>
            <person name="Choi J."/>
            <person name="Cheong K."/>
            <person name="Kim K.T."/>
            <person name="Jung K."/>
            <person name="Lee G.W."/>
            <person name="Oh S.K."/>
            <person name="Bae C."/>
            <person name="Kim S.B."/>
            <person name="Lee H.Y."/>
            <person name="Kim S.Y."/>
            <person name="Kim M.S."/>
            <person name="Kang B.C."/>
            <person name="Jo Y.D."/>
            <person name="Yang H.B."/>
            <person name="Jeong H.J."/>
            <person name="Kang W.H."/>
            <person name="Kwon J.K."/>
            <person name="Shin C."/>
            <person name="Lim J.Y."/>
            <person name="Park J.H."/>
            <person name="Huh J.H."/>
            <person name="Kim J.S."/>
            <person name="Kim B.D."/>
            <person name="Cohen O."/>
            <person name="Paran I."/>
            <person name="Suh M.C."/>
            <person name="Lee S.B."/>
            <person name="Kim Y.K."/>
            <person name="Shin Y."/>
            <person name="Noh S.J."/>
            <person name="Park J."/>
            <person name="Seo Y.S."/>
            <person name="Kwon S.Y."/>
            <person name="Kim H.A."/>
            <person name="Park J.M."/>
            <person name="Kim H.J."/>
            <person name="Choi S.B."/>
            <person name="Bosland P.W."/>
            <person name="Reeves G."/>
            <person name="Jo S.H."/>
            <person name="Lee B.W."/>
            <person name="Cho H.T."/>
            <person name="Choi H.S."/>
            <person name="Lee M.S."/>
            <person name="Yu Y."/>
            <person name="Do Choi Y."/>
            <person name="Park B.S."/>
            <person name="van Deynze A."/>
            <person name="Ashrafi H."/>
            <person name="Hill T."/>
            <person name="Kim W.T."/>
            <person name="Pai H.S."/>
            <person name="Ahn H.K."/>
            <person name="Yeam I."/>
            <person name="Giovannoni J.J."/>
            <person name="Rose J.K."/>
            <person name="Sorensen I."/>
            <person name="Lee S.J."/>
            <person name="Kim R.W."/>
            <person name="Choi I.Y."/>
            <person name="Choi B.S."/>
            <person name="Lim J.S."/>
            <person name="Lee Y.H."/>
            <person name="Choi D."/>
        </authorList>
    </citation>
    <scope>NUCLEOTIDE SEQUENCE [LARGE SCALE GENOMIC DNA]</scope>
    <source>
        <strain evidence="3">cv. CM334</strain>
    </source>
</reference>
<dbReference type="InterPro" id="IPR036047">
    <property type="entry name" value="F-box-like_dom_sf"/>
</dbReference>
<dbReference type="Pfam" id="PF00646">
    <property type="entry name" value="F-box"/>
    <property type="match status" value="1"/>
</dbReference>
<dbReference type="InterPro" id="IPR050796">
    <property type="entry name" value="SCF_F-box_component"/>
</dbReference>
<evidence type="ECO:0000313" key="3">
    <source>
        <dbReference type="Proteomes" id="UP000222542"/>
    </source>
</evidence>
<organism evidence="2 3">
    <name type="scientific">Capsicum annuum</name>
    <name type="common">Capsicum pepper</name>
    <dbReference type="NCBI Taxonomy" id="4072"/>
    <lineage>
        <taxon>Eukaryota</taxon>
        <taxon>Viridiplantae</taxon>
        <taxon>Streptophyta</taxon>
        <taxon>Embryophyta</taxon>
        <taxon>Tracheophyta</taxon>
        <taxon>Spermatophyta</taxon>
        <taxon>Magnoliopsida</taxon>
        <taxon>eudicotyledons</taxon>
        <taxon>Gunneridae</taxon>
        <taxon>Pentapetalae</taxon>
        <taxon>asterids</taxon>
        <taxon>lamiids</taxon>
        <taxon>Solanales</taxon>
        <taxon>Solanaceae</taxon>
        <taxon>Solanoideae</taxon>
        <taxon>Capsiceae</taxon>
        <taxon>Capsicum</taxon>
    </lineage>
</organism>
<protein>
    <recommendedName>
        <fullName evidence="1">F-box domain-containing protein</fullName>
    </recommendedName>
</protein>
<feature type="domain" description="F-box" evidence="1">
    <location>
        <begin position="1"/>
        <end position="44"/>
    </location>
</feature>